<dbReference type="Pfam" id="PF00171">
    <property type="entry name" value="Aldedh"/>
    <property type="match status" value="1"/>
</dbReference>
<dbReference type="InterPro" id="IPR015590">
    <property type="entry name" value="Aldehyde_DH_dom"/>
</dbReference>
<gene>
    <name evidence="5" type="ORF">NBZ79_17255</name>
</gene>
<dbReference type="EMBL" id="CP098747">
    <property type="protein sequence ID" value="USG60908.1"/>
    <property type="molecule type" value="Genomic_DNA"/>
</dbReference>
<reference evidence="5" key="1">
    <citation type="submission" date="2022-06" db="EMBL/GenBank/DDBJ databases">
        <title>Sneathiella actinostolidae sp. nov., isolated from a sea anemonein the Western Pacific Ocean.</title>
        <authorList>
            <person name="Wei M.J."/>
        </authorList>
    </citation>
    <scope>NUCLEOTIDE SEQUENCE</scope>
    <source>
        <strain evidence="5">PHK-P5</strain>
    </source>
</reference>
<dbReference type="InterPro" id="IPR016162">
    <property type="entry name" value="Ald_DH_N"/>
</dbReference>
<dbReference type="Proteomes" id="UP001056291">
    <property type="component" value="Chromosome"/>
</dbReference>
<feature type="active site" evidence="2">
    <location>
        <position position="252"/>
    </location>
</feature>
<evidence type="ECO:0000256" key="3">
    <source>
        <dbReference type="RuleBase" id="RU003345"/>
    </source>
</evidence>
<evidence type="ECO:0000259" key="4">
    <source>
        <dbReference type="Pfam" id="PF00171"/>
    </source>
</evidence>
<name>A0ABY4W464_9PROT</name>
<dbReference type="Gene3D" id="3.40.605.10">
    <property type="entry name" value="Aldehyde Dehydrogenase, Chain A, domain 1"/>
    <property type="match status" value="1"/>
</dbReference>
<dbReference type="InterPro" id="IPR016160">
    <property type="entry name" value="Ald_DH_CS_CYS"/>
</dbReference>
<protein>
    <submittedName>
        <fullName evidence="5">Aldehyde dehydrogenase</fullName>
    </submittedName>
</protein>
<dbReference type="Gene3D" id="3.40.309.10">
    <property type="entry name" value="Aldehyde Dehydrogenase, Chain A, domain 2"/>
    <property type="match status" value="1"/>
</dbReference>
<comment type="similarity">
    <text evidence="3">Belongs to the aldehyde dehydrogenase family.</text>
</comment>
<feature type="domain" description="Aldehyde dehydrogenase" evidence="4">
    <location>
        <begin position="17"/>
        <end position="479"/>
    </location>
</feature>
<dbReference type="PROSITE" id="PS00687">
    <property type="entry name" value="ALDEHYDE_DEHYDR_GLU"/>
    <property type="match status" value="1"/>
</dbReference>
<sequence length="486" mass="51636">MTFKLDDNLLLPLGGNWILGEGADMPLFNPADGTQMGSLKTASLAQVETTINAANEAFVNSGWATLNPHLRAGYLFDAANLIRQRAESLALLQTKENGKTLTESNGQVTSAAGIVRYFAAVCESLTDDINPARGDYLSATLHEPYGVVAAITPWNSPLTMAAQKIAPALAAGNAVILKPSELTSVVSLELARCFTDAGLPDGLLSVLPGGPDVGNALTNHADIHMISFTGGTETGRRIAKAVAPRFIPTIFELGGKSPNIVFADADLEAAAKGVTAAIFGSGGQSCVAGSRLFVEAAIYDEFMDRVRKETAKINVGDPMDSTSNIGPMASFAQRERVEEYVRIGREDGGKVTIGGARPEGPEYEHGAYYLPTIIENLSHNSRVCQEEIFGSVLCALPFDDLEQVAGMADETAFGLACGIWSKDITMAWNLGRRLQAGSVWINTYKQLSIAAPFGGYKESGLGREKGLQGLRAYQQSKSIYLGGFTS</sequence>
<evidence type="ECO:0000313" key="6">
    <source>
        <dbReference type="Proteomes" id="UP001056291"/>
    </source>
</evidence>
<dbReference type="PROSITE" id="PS00070">
    <property type="entry name" value="ALDEHYDE_DEHYDR_CYS"/>
    <property type="match status" value="1"/>
</dbReference>
<dbReference type="RefSeq" id="WP_251933837.1">
    <property type="nucleotide sequence ID" value="NZ_CP098747.1"/>
</dbReference>
<accession>A0ABY4W464</accession>
<evidence type="ECO:0000256" key="2">
    <source>
        <dbReference type="PROSITE-ProRule" id="PRU10007"/>
    </source>
</evidence>
<dbReference type="CDD" id="cd07114">
    <property type="entry name" value="ALDH_DhaS"/>
    <property type="match status" value="1"/>
</dbReference>
<keyword evidence="6" id="KW-1185">Reference proteome</keyword>
<dbReference type="InterPro" id="IPR029510">
    <property type="entry name" value="Ald_DH_CS_GLU"/>
</dbReference>
<evidence type="ECO:0000256" key="1">
    <source>
        <dbReference type="ARBA" id="ARBA00023002"/>
    </source>
</evidence>
<organism evidence="5 6">
    <name type="scientific">Sneathiella marina</name>
    <dbReference type="NCBI Taxonomy" id="2950108"/>
    <lineage>
        <taxon>Bacteria</taxon>
        <taxon>Pseudomonadati</taxon>
        <taxon>Pseudomonadota</taxon>
        <taxon>Alphaproteobacteria</taxon>
        <taxon>Sneathiellales</taxon>
        <taxon>Sneathiellaceae</taxon>
        <taxon>Sneathiella</taxon>
    </lineage>
</organism>
<proteinExistence type="inferred from homology"/>
<keyword evidence="1 3" id="KW-0560">Oxidoreductase</keyword>
<dbReference type="PANTHER" id="PTHR11699">
    <property type="entry name" value="ALDEHYDE DEHYDROGENASE-RELATED"/>
    <property type="match status" value="1"/>
</dbReference>
<dbReference type="SUPFAM" id="SSF53720">
    <property type="entry name" value="ALDH-like"/>
    <property type="match status" value="1"/>
</dbReference>
<dbReference type="InterPro" id="IPR016161">
    <property type="entry name" value="Ald_DH/histidinol_DH"/>
</dbReference>
<dbReference type="InterPro" id="IPR016163">
    <property type="entry name" value="Ald_DH_C"/>
</dbReference>
<evidence type="ECO:0000313" key="5">
    <source>
        <dbReference type="EMBL" id="USG60908.1"/>
    </source>
</evidence>